<keyword evidence="10" id="KW-0378">Hydrolase</keyword>
<evidence type="ECO:0000256" key="4">
    <source>
        <dbReference type="ARBA" id="ARBA00022968"/>
    </source>
</evidence>
<organism evidence="10 11">
    <name type="scientific">Tilletiaria anomala (strain ATCC 24038 / CBS 436.72 / UBC 951)</name>
    <dbReference type="NCBI Taxonomy" id="1037660"/>
    <lineage>
        <taxon>Eukaryota</taxon>
        <taxon>Fungi</taxon>
        <taxon>Dikarya</taxon>
        <taxon>Basidiomycota</taxon>
        <taxon>Ustilaginomycotina</taxon>
        <taxon>Exobasidiomycetes</taxon>
        <taxon>Georgefischeriales</taxon>
        <taxon>Tilletiariaceae</taxon>
        <taxon>Tilletiaria</taxon>
    </lineage>
</organism>
<dbReference type="OrthoDB" id="412647at2759"/>
<dbReference type="GO" id="GO:0005789">
    <property type="term" value="C:endoplasmic reticulum membrane"/>
    <property type="evidence" value="ECO:0007669"/>
    <property type="project" value="TreeGrafter"/>
</dbReference>
<evidence type="ECO:0000256" key="1">
    <source>
        <dbReference type="ARBA" id="ARBA00004606"/>
    </source>
</evidence>
<accession>A0A066W8U7</accession>
<proteinExistence type="inferred from homology"/>
<evidence type="ECO:0000256" key="6">
    <source>
        <dbReference type="ARBA" id="ARBA00023136"/>
    </source>
</evidence>
<dbReference type="InterPro" id="IPR005629">
    <property type="entry name" value="Skn1/Kre6/Sbg1"/>
</dbReference>
<evidence type="ECO:0000313" key="10">
    <source>
        <dbReference type="EMBL" id="KDN50357.1"/>
    </source>
</evidence>
<dbReference type="InterPro" id="IPR000757">
    <property type="entry name" value="Beta-glucanase-like"/>
</dbReference>
<dbReference type="GO" id="GO:0031505">
    <property type="term" value="P:fungal-type cell wall organization"/>
    <property type="evidence" value="ECO:0007669"/>
    <property type="project" value="UniProtKB-ARBA"/>
</dbReference>
<evidence type="ECO:0000259" key="9">
    <source>
        <dbReference type="PROSITE" id="PS51762"/>
    </source>
</evidence>
<evidence type="ECO:0000256" key="2">
    <source>
        <dbReference type="ARBA" id="ARBA00010962"/>
    </source>
</evidence>
<dbReference type="AlphaFoldDB" id="A0A066W8U7"/>
<keyword evidence="7" id="KW-0325">Glycoprotein</keyword>
<dbReference type="GeneID" id="25267683"/>
<comment type="similarity">
    <text evidence="2">Belongs to the SKN1/KRE6 family.</text>
</comment>
<comment type="subcellular location">
    <subcellularLocation>
        <location evidence="1">Membrane</location>
        <topology evidence="1">Single-pass type II membrane protein</topology>
    </subcellularLocation>
</comment>
<feature type="domain" description="GH16" evidence="9">
    <location>
        <begin position="75"/>
        <end position="442"/>
    </location>
</feature>
<name>A0A066W8U7_TILAU</name>
<dbReference type="FunCoup" id="A0A066W8U7">
    <property type="interactions" value="57"/>
</dbReference>
<dbReference type="Pfam" id="PF03935">
    <property type="entry name" value="SKN1_KRE6_Sbg1"/>
    <property type="match status" value="1"/>
</dbReference>
<evidence type="ECO:0000256" key="5">
    <source>
        <dbReference type="ARBA" id="ARBA00022989"/>
    </source>
</evidence>
<dbReference type="InParanoid" id="A0A066W8U7"/>
<dbReference type="EMBL" id="JMSN01000019">
    <property type="protein sequence ID" value="KDN50357.1"/>
    <property type="molecule type" value="Genomic_DNA"/>
</dbReference>
<keyword evidence="3" id="KW-0812">Transmembrane</keyword>
<dbReference type="HOGENOM" id="CLU_010811_3_0_1"/>
<dbReference type="SUPFAM" id="SSF49899">
    <property type="entry name" value="Concanavalin A-like lectins/glucanases"/>
    <property type="match status" value="1"/>
</dbReference>
<evidence type="ECO:0000313" key="11">
    <source>
        <dbReference type="Proteomes" id="UP000027361"/>
    </source>
</evidence>
<evidence type="ECO:0000256" key="8">
    <source>
        <dbReference type="ARBA" id="ARBA00023316"/>
    </source>
</evidence>
<gene>
    <name evidence="10" type="ORF">K437DRAFT_65151</name>
</gene>
<dbReference type="FunFam" id="2.60.120.200:FF:000135">
    <property type="entry name" value="Related to KRE6-glucan synthase subunit"/>
    <property type="match status" value="1"/>
</dbReference>
<dbReference type="GO" id="GO:0006078">
    <property type="term" value="P:(1-&gt;6)-beta-D-glucan biosynthetic process"/>
    <property type="evidence" value="ECO:0007669"/>
    <property type="project" value="TreeGrafter"/>
</dbReference>
<dbReference type="PANTHER" id="PTHR31361">
    <property type="entry name" value="BETA-GLUCAN SYNTHESIS-ASSOCIATED PROTEIN KRE6-RELATED"/>
    <property type="match status" value="1"/>
</dbReference>
<dbReference type="FunFam" id="2.60.120.200:FF:000140">
    <property type="entry name" value="Beta-glucan synthesis-associated protein"/>
    <property type="match status" value="1"/>
</dbReference>
<dbReference type="Proteomes" id="UP000027361">
    <property type="component" value="Unassembled WGS sequence"/>
</dbReference>
<protein>
    <submittedName>
        <fullName evidence="10">Glycoside hydrolase family 16 protein</fullName>
    </submittedName>
</protein>
<keyword evidence="8" id="KW-0961">Cell wall biogenesis/degradation</keyword>
<keyword evidence="5" id="KW-1133">Transmembrane helix</keyword>
<dbReference type="GO" id="GO:0015926">
    <property type="term" value="F:glucosidase activity"/>
    <property type="evidence" value="ECO:0007669"/>
    <property type="project" value="TreeGrafter"/>
</dbReference>
<dbReference type="RefSeq" id="XP_013244482.1">
    <property type="nucleotide sequence ID" value="XM_013389028.1"/>
</dbReference>
<sequence length="490" mass="54242">MRGILNVAALLVLVCGLLALFAGYPIIAHFVHKSAGTLGGFGLGGTNGTGQVAFLNGLRNLIDEDTKEADKTWTSGTNGNKYQLVFSDEFQQEGRTFWPGDDPFWEAVDIWYGATGDYEWYSPEAINTTGGALQIVMRQKETHNLNFQSGMLQSWNKFCFQGGYIEMAVQLPGRQDTRGFWPGLWTMGNLGRPGYLGSTEGMWPYSYDSCDYGTLPNQTNPQGTGPPRVLNAQGPYSKNYDNKLSYLPGQRASACTCAGEDHPGPSHDVGRASPEIDILEAQNTHSIGEASQSLQTAPFDPDYAWDETAATFYGTAKANSYTGSVYQEAVSGISNIPADSYHDAAGARFVTYGFEYQPDWNKDGSGWITWYMDGKKTWTVTSDSVPARTDINIARRLIPTEPMSIIINLGISSGFQAVHWDELDFPGIMLVDYVRVYQLAGTESKTSCDPPDHPTAQYIEDHPDVYTNPNYTIWPRDRYPWPKNRLVNVC</sequence>
<keyword evidence="4" id="KW-0735">Signal-anchor</keyword>
<evidence type="ECO:0000256" key="7">
    <source>
        <dbReference type="ARBA" id="ARBA00023180"/>
    </source>
</evidence>
<dbReference type="Gene3D" id="2.60.120.200">
    <property type="match status" value="2"/>
</dbReference>
<dbReference type="InterPro" id="IPR013320">
    <property type="entry name" value="ConA-like_dom_sf"/>
</dbReference>
<keyword evidence="11" id="KW-1185">Reference proteome</keyword>
<dbReference type="PROSITE" id="PS51762">
    <property type="entry name" value="GH16_2"/>
    <property type="match status" value="1"/>
</dbReference>
<keyword evidence="6" id="KW-0472">Membrane</keyword>
<dbReference type="OMA" id="LPACTCK"/>
<reference evidence="10 11" key="1">
    <citation type="submission" date="2014-05" db="EMBL/GenBank/DDBJ databases">
        <title>Draft genome sequence of a rare smut relative, Tilletiaria anomala UBC 951.</title>
        <authorList>
            <consortium name="DOE Joint Genome Institute"/>
            <person name="Toome M."/>
            <person name="Kuo A."/>
            <person name="Henrissat B."/>
            <person name="Lipzen A."/>
            <person name="Tritt A."/>
            <person name="Yoshinaga Y."/>
            <person name="Zane M."/>
            <person name="Barry K."/>
            <person name="Grigoriev I.V."/>
            <person name="Spatafora J.W."/>
            <person name="Aimea M.C."/>
        </authorList>
    </citation>
    <scope>NUCLEOTIDE SEQUENCE [LARGE SCALE GENOMIC DNA]</scope>
    <source>
        <strain evidence="10 11">UBC 951</strain>
    </source>
</reference>
<evidence type="ECO:0000256" key="3">
    <source>
        <dbReference type="ARBA" id="ARBA00022692"/>
    </source>
</evidence>
<dbReference type="GO" id="GO:0005886">
    <property type="term" value="C:plasma membrane"/>
    <property type="evidence" value="ECO:0007669"/>
    <property type="project" value="TreeGrafter"/>
</dbReference>
<dbReference type="PANTHER" id="PTHR31361:SF15">
    <property type="entry name" value="GH16 DOMAIN-CONTAINING PROTEIN"/>
    <property type="match status" value="1"/>
</dbReference>
<dbReference type="STRING" id="1037660.A0A066W8U7"/>
<comment type="caution">
    <text evidence="10">The sequence shown here is derived from an EMBL/GenBank/DDBJ whole genome shotgun (WGS) entry which is preliminary data.</text>
</comment>